<keyword evidence="6 12" id="KW-0418">Kinase</keyword>
<evidence type="ECO:0000256" key="1">
    <source>
        <dbReference type="ARBA" id="ARBA00000085"/>
    </source>
</evidence>
<dbReference type="OrthoDB" id="227596at2"/>
<accession>A0A430F6R2</accession>
<dbReference type="GO" id="GO:0005524">
    <property type="term" value="F:ATP binding"/>
    <property type="evidence" value="ECO:0007669"/>
    <property type="project" value="UniProtKB-KW"/>
</dbReference>
<evidence type="ECO:0000313" key="13">
    <source>
        <dbReference type="Proteomes" id="UP000288052"/>
    </source>
</evidence>
<dbReference type="CDD" id="cd16917">
    <property type="entry name" value="HATPase_UhpB-NarQ-NarX-like"/>
    <property type="match status" value="1"/>
</dbReference>
<dbReference type="EMBL" id="QXGI01000004">
    <property type="protein sequence ID" value="RSX47989.1"/>
    <property type="molecule type" value="Genomic_DNA"/>
</dbReference>
<evidence type="ECO:0000256" key="2">
    <source>
        <dbReference type="ARBA" id="ARBA00012438"/>
    </source>
</evidence>
<dbReference type="SUPFAM" id="SSF55874">
    <property type="entry name" value="ATPase domain of HSP90 chaperone/DNA topoisomerase II/histidine kinase"/>
    <property type="match status" value="1"/>
</dbReference>
<evidence type="ECO:0000259" key="11">
    <source>
        <dbReference type="Pfam" id="PF07730"/>
    </source>
</evidence>
<reference evidence="12 13" key="1">
    <citation type="submission" date="2018-09" db="EMBL/GenBank/DDBJ databases">
        <title>Characterization of the phylogenetic diversity of five novel species belonging to the genus Bifidobacterium.</title>
        <authorList>
            <person name="Lugli G.A."/>
            <person name="Duranti S."/>
            <person name="Milani C."/>
        </authorList>
    </citation>
    <scope>NUCLEOTIDE SEQUENCE [LARGE SCALE GENOMIC DNA]</scope>
    <source>
        <strain evidence="12 13">2020B</strain>
    </source>
</reference>
<evidence type="ECO:0000256" key="4">
    <source>
        <dbReference type="ARBA" id="ARBA00022679"/>
    </source>
</evidence>
<evidence type="ECO:0000256" key="5">
    <source>
        <dbReference type="ARBA" id="ARBA00022741"/>
    </source>
</evidence>
<evidence type="ECO:0000256" key="10">
    <source>
        <dbReference type="SAM" id="Phobius"/>
    </source>
</evidence>
<feature type="domain" description="Signal transduction histidine kinase subgroup 3 dimerisation and phosphoacceptor" evidence="11">
    <location>
        <begin position="193"/>
        <end position="258"/>
    </location>
</feature>
<evidence type="ECO:0000256" key="8">
    <source>
        <dbReference type="ARBA" id="ARBA00023012"/>
    </source>
</evidence>
<feature type="transmembrane region" description="Helical" evidence="10">
    <location>
        <begin position="96"/>
        <end position="116"/>
    </location>
</feature>
<dbReference type="GO" id="GO:0000155">
    <property type="term" value="F:phosphorelay sensor kinase activity"/>
    <property type="evidence" value="ECO:0007669"/>
    <property type="project" value="InterPro"/>
</dbReference>
<dbReference type="PANTHER" id="PTHR24421">
    <property type="entry name" value="NITRATE/NITRITE SENSOR PROTEIN NARX-RELATED"/>
    <property type="match status" value="1"/>
</dbReference>
<dbReference type="InterPro" id="IPR011712">
    <property type="entry name" value="Sig_transdc_His_kin_sub3_dim/P"/>
</dbReference>
<organism evidence="12 13">
    <name type="scientific">Bifidobacterium castoris</name>
    <dbReference type="NCBI Taxonomy" id="2306972"/>
    <lineage>
        <taxon>Bacteria</taxon>
        <taxon>Bacillati</taxon>
        <taxon>Actinomycetota</taxon>
        <taxon>Actinomycetes</taxon>
        <taxon>Bifidobacteriales</taxon>
        <taxon>Bifidobacteriaceae</taxon>
        <taxon>Bifidobacterium</taxon>
    </lineage>
</organism>
<evidence type="ECO:0000313" key="12">
    <source>
        <dbReference type="EMBL" id="RSX47989.1"/>
    </source>
</evidence>
<dbReference type="InterPro" id="IPR036890">
    <property type="entry name" value="HATPase_C_sf"/>
</dbReference>
<protein>
    <recommendedName>
        <fullName evidence="2">histidine kinase</fullName>
        <ecNumber evidence="2">2.7.13.3</ecNumber>
    </recommendedName>
</protein>
<evidence type="ECO:0000256" key="7">
    <source>
        <dbReference type="ARBA" id="ARBA00022840"/>
    </source>
</evidence>
<feature type="transmembrane region" description="Helical" evidence="10">
    <location>
        <begin position="6"/>
        <end position="21"/>
    </location>
</feature>
<keyword evidence="10" id="KW-0472">Membrane</keyword>
<feature type="transmembrane region" description="Helical" evidence="10">
    <location>
        <begin position="52"/>
        <end position="75"/>
    </location>
</feature>
<evidence type="ECO:0000256" key="9">
    <source>
        <dbReference type="SAM" id="MobiDB-lite"/>
    </source>
</evidence>
<dbReference type="AlphaFoldDB" id="A0A430F6R2"/>
<evidence type="ECO:0000256" key="3">
    <source>
        <dbReference type="ARBA" id="ARBA00022553"/>
    </source>
</evidence>
<keyword evidence="13" id="KW-1185">Reference proteome</keyword>
<dbReference type="PANTHER" id="PTHR24421:SF10">
    <property type="entry name" value="NITRATE_NITRITE SENSOR PROTEIN NARQ"/>
    <property type="match status" value="1"/>
</dbReference>
<keyword evidence="10" id="KW-1133">Transmembrane helix</keyword>
<keyword evidence="4" id="KW-0808">Transferase</keyword>
<keyword evidence="5" id="KW-0547">Nucleotide-binding</keyword>
<sequence>MADMVVHALLVAVCVPLAVIAHGDVTAVLIVGVLVVVSLAALTVLVGERRWAAMAALYCAAAIALPAWSALLPVVGCDVAGRVAAAPWPRGRRARFSLAGMPCAAAAAAAVCAFMRSTAGWPQAPATLVALLLVPLTAATSAAGWMRADGRRVQRRYRALADMRRERLRLTHARINDVEASRASDMRRARLNERTRIAREIHDNVGHTLTRAIMMAQADQVVATTLGDAGHAAQFARIGATLDEAMTMIRRSVHDLKDEGTDFQGMMEDAAAVSEGSALRVRLVDGIRQAPSALAHCFAAIIREALTNTVRHGTAREATVRLIDLPGLWQLVVQDDGGKPERPASPGGGIGLADIEERARMLGGTATCGPYAQGWRVFVSVPKTGGGVEEPASPTPAAAGTAARATERAEE</sequence>
<evidence type="ECO:0000256" key="6">
    <source>
        <dbReference type="ARBA" id="ARBA00022777"/>
    </source>
</evidence>
<feature type="transmembrane region" description="Helical" evidence="10">
    <location>
        <begin position="128"/>
        <end position="148"/>
    </location>
</feature>
<feature type="compositionally biased region" description="Low complexity" evidence="9">
    <location>
        <begin position="389"/>
        <end position="404"/>
    </location>
</feature>
<feature type="region of interest" description="Disordered" evidence="9">
    <location>
        <begin position="382"/>
        <end position="411"/>
    </location>
</feature>
<keyword evidence="8" id="KW-0902">Two-component regulatory system</keyword>
<name>A0A430F6R2_9BIFI</name>
<dbReference type="Proteomes" id="UP000288052">
    <property type="component" value="Unassembled WGS sequence"/>
</dbReference>
<dbReference type="Pfam" id="PF07730">
    <property type="entry name" value="HisKA_3"/>
    <property type="match status" value="1"/>
</dbReference>
<dbReference type="GO" id="GO:0016020">
    <property type="term" value="C:membrane"/>
    <property type="evidence" value="ECO:0007669"/>
    <property type="project" value="InterPro"/>
</dbReference>
<gene>
    <name evidence="12" type="ORF">D2E22_1276</name>
</gene>
<dbReference type="RefSeq" id="WP_126032260.1">
    <property type="nucleotide sequence ID" value="NZ_QXGI01000004.1"/>
</dbReference>
<dbReference type="Gene3D" id="3.30.565.10">
    <property type="entry name" value="Histidine kinase-like ATPase, C-terminal domain"/>
    <property type="match status" value="1"/>
</dbReference>
<dbReference type="EC" id="2.7.13.3" evidence="2"/>
<dbReference type="GO" id="GO:0046983">
    <property type="term" value="F:protein dimerization activity"/>
    <property type="evidence" value="ECO:0007669"/>
    <property type="project" value="InterPro"/>
</dbReference>
<keyword evidence="10" id="KW-0812">Transmembrane</keyword>
<proteinExistence type="predicted"/>
<feature type="transmembrane region" description="Helical" evidence="10">
    <location>
        <begin position="28"/>
        <end position="46"/>
    </location>
</feature>
<keyword evidence="7" id="KW-0067">ATP-binding</keyword>
<comment type="caution">
    <text evidence="12">The sequence shown here is derived from an EMBL/GenBank/DDBJ whole genome shotgun (WGS) entry which is preliminary data.</text>
</comment>
<keyword evidence="3" id="KW-0597">Phosphoprotein</keyword>
<comment type="catalytic activity">
    <reaction evidence="1">
        <text>ATP + protein L-histidine = ADP + protein N-phospho-L-histidine.</text>
        <dbReference type="EC" id="2.7.13.3"/>
    </reaction>
</comment>
<dbReference type="Gene3D" id="1.20.5.1930">
    <property type="match status" value="1"/>
</dbReference>
<dbReference type="InterPro" id="IPR050482">
    <property type="entry name" value="Sensor_HK_TwoCompSys"/>
</dbReference>